<feature type="region of interest" description="Disordered" evidence="1">
    <location>
        <begin position="100"/>
        <end position="130"/>
    </location>
</feature>
<feature type="compositionally biased region" description="Acidic residues" evidence="1">
    <location>
        <begin position="100"/>
        <end position="114"/>
    </location>
</feature>
<dbReference type="EMBL" id="BART01007856">
    <property type="protein sequence ID" value="GAG64675.1"/>
    <property type="molecule type" value="Genomic_DNA"/>
</dbReference>
<protein>
    <submittedName>
        <fullName evidence="2">Uncharacterized protein</fullName>
    </submittedName>
</protein>
<reference evidence="2" key="1">
    <citation type="journal article" date="2014" name="Front. Microbiol.">
        <title>High frequency of phylogenetically diverse reductive dehalogenase-homologous genes in deep subseafloor sedimentary metagenomes.</title>
        <authorList>
            <person name="Kawai M."/>
            <person name="Futagami T."/>
            <person name="Toyoda A."/>
            <person name="Takaki Y."/>
            <person name="Nishi S."/>
            <person name="Hori S."/>
            <person name="Arai W."/>
            <person name="Tsubouchi T."/>
            <person name="Morono Y."/>
            <person name="Uchiyama I."/>
            <person name="Ito T."/>
            <person name="Fujiyama A."/>
            <person name="Inagaki F."/>
            <person name="Takami H."/>
        </authorList>
    </citation>
    <scope>NUCLEOTIDE SEQUENCE</scope>
    <source>
        <strain evidence="2">Expedition CK06-06</strain>
    </source>
</reference>
<name>X0Z5N6_9ZZZZ</name>
<organism evidence="2">
    <name type="scientific">marine sediment metagenome</name>
    <dbReference type="NCBI Taxonomy" id="412755"/>
    <lineage>
        <taxon>unclassified sequences</taxon>
        <taxon>metagenomes</taxon>
        <taxon>ecological metagenomes</taxon>
    </lineage>
</organism>
<comment type="caution">
    <text evidence="2">The sequence shown here is derived from an EMBL/GenBank/DDBJ whole genome shotgun (WGS) entry which is preliminary data.</text>
</comment>
<dbReference type="AlphaFoldDB" id="X0Z5N6"/>
<gene>
    <name evidence="2" type="ORF">S01H4_17789</name>
</gene>
<evidence type="ECO:0000313" key="2">
    <source>
        <dbReference type="EMBL" id="GAG64675.1"/>
    </source>
</evidence>
<feature type="compositionally biased region" description="Basic and acidic residues" evidence="1">
    <location>
        <begin position="120"/>
        <end position="130"/>
    </location>
</feature>
<sequence>MSVRIRDGNIKATPENFARTLQEATEVLNGNHDGPVDAVIIIAFTEDGIRQIIGNNGELVDGKREMFGHIANEVNKTVKDATTPDIEQLKAMIAAMGEDEDGDECASCGDEDCPDNPATRARDSLEAMFR</sequence>
<proteinExistence type="predicted"/>
<accession>X0Z5N6</accession>
<evidence type="ECO:0000256" key="1">
    <source>
        <dbReference type="SAM" id="MobiDB-lite"/>
    </source>
</evidence>